<protein>
    <submittedName>
        <fullName evidence="1">Uncharacterized protein</fullName>
    </submittedName>
</protein>
<sequence>MRSSSRPAKIGNNKWVYLYASVPSLEGPCGAGEGAMLWPLLSCSSAMSMNPTIDRIAKDDPMELISNLKSGFGDQISIKKGLFFRRLWEFNQSSIGGAGLNDFCSGWGLVRV</sequence>
<reference evidence="1 2" key="1">
    <citation type="journal article" date="2023" name="Hortic Res">
        <title>Pangenome of water caltrop reveals structural variations and asymmetric subgenome divergence after allopolyploidization.</title>
        <authorList>
            <person name="Zhang X."/>
            <person name="Chen Y."/>
            <person name="Wang L."/>
            <person name="Yuan Y."/>
            <person name="Fang M."/>
            <person name="Shi L."/>
            <person name="Lu R."/>
            <person name="Comes H.P."/>
            <person name="Ma Y."/>
            <person name="Chen Y."/>
            <person name="Huang G."/>
            <person name="Zhou Y."/>
            <person name="Zheng Z."/>
            <person name="Qiu Y."/>
        </authorList>
    </citation>
    <scope>NUCLEOTIDE SEQUENCE [LARGE SCALE GENOMIC DNA]</scope>
    <source>
        <tissue evidence="1">Roots</tissue>
    </source>
</reference>
<proteinExistence type="predicted"/>
<evidence type="ECO:0000313" key="2">
    <source>
        <dbReference type="Proteomes" id="UP001345219"/>
    </source>
</evidence>
<organism evidence="1 2">
    <name type="scientific">Trapa incisa</name>
    <dbReference type="NCBI Taxonomy" id="236973"/>
    <lineage>
        <taxon>Eukaryota</taxon>
        <taxon>Viridiplantae</taxon>
        <taxon>Streptophyta</taxon>
        <taxon>Embryophyta</taxon>
        <taxon>Tracheophyta</taxon>
        <taxon>Spermatophyta</taxon>
        <taxon>Magnoliopsida</taxon>
        <taxon>eudicotyledons</taxon>
        <taxon>Gunneridae</taxon>
        <taxon>Pentapetalae</taxon>
        <taxon>rosids</taxon>
        <taxon>malvids</taxon>
        <taxon>Myrtales</taxon>
        <taxon>Lythraceae</taxon>
        <taxon>Trapa</taxon>
    </lineage>
</organism>
<dbReference type="EMBL" id="JAXIOK010000013">
    <property type="protein sequence ID" value="KAK4756973.1"/>
    <property type="molecule type" value="Genomic_DNA"/>
</dbReference>
<evidence type="ECO:0000313" key="1">
    <source>
        <dbReference type="EMBL" id="KAK4756973.1"/>
    </source>
</evidence>
<accession>A0AAN7JXE2</accession>
<dbReference type="AlphaFoldDB" id="A0AAN7JXE2"/>
<gene>
    <name evidence="1" type="ORF">SAY87_007100</name>
</gene>
<dbReference type="Proteomes" id="UP001345219">
    <property type="component" value="Chromosome 6"/>
</dbReference>
<keyword evidence="2" id="KW-1185">Reference proteome</keyword>
<name>A0AAN7JXE2_9MYRT</name>
<comment type="caution">
    <text evidence="1">The sequence shown here is derived from an EMBL/GenBank/DDBJ whole genome shotgun (WGS) entry which is preliminary data.</text>
</comment>